<name>A0ABU1SDK2_9MICO</name>
<comment type="caution">
    <text evidence="1">The sequence shown here is derived from an EMBL/GenBank/DDBJ whole genome shotgun (WGS) entry which is preliminary data.</text>
</comment>
<evidence type="ECO:0008006" key="3">
    <source>
        <dbReference type="Google" id="ProtNLM"/>
    </source>
</evidence>
<proteinExistence type="predicted"/>
<reference evidence="1 2" key="1">
    <citation type="submission" date="2023-07" db="EMBL/GenBank/DDBJ databases">
        <title>Sorghum-associated microbial communities from plants grown in Nebraska, USA.</title>
        <authorList>
            <person name="Schachtman D."/>
        </authorList>
    </citation>
    <scope>NUCLEOTIDE SEQUENCE [LARGE SCALE GENOMIC DNA]</scope>
    <source>
        <strain evidence="1 2">2980</strain>
    </source>
</reference>
<dbReference type="EMBL" id="JAVDUM010000009">
    <property type="protein sequence ID" value="MDR6867649.1"/>
    <property type="molecule type" value="Genomic_DNA"/>
</dbReference>
<sequence length="66" mass="7402">MSFTVANTEESLREAEDALYAASATGDPARIARAQDRVRRAERRFTKARHRDEFGVCDCPICRDAA</sequence>
<keyword evidence="2" id="KW-1185">Reference proteome</keyword>
<dbReference type="RefSeq" id="WP_310020649.1">
    <property type="nucleotide sequence ID" value="NZ_JAVDUM010000009.1"/>
</dbReference>
<organism evidence="1 2">
    <name type="scientific">Microbacterium resistens</name>
    <dbReference type="NCBI Taxonomy" id="156977"/>
    <lineage>
        <taxon>Bacteria</taxon>
        <taxon>Bacillati</taxon>
        <taxon>Actinomycetota</taxon>
        <taxon>Actinomycetes</taxon>
        <taxon>Micrococcales</taxon>
        <taxon>Microbacteriaceae</taxon>
        <taxon>Microbacterium</taxon>
    </lineage>
</organism>
<accession>A0ABU1SDK2</accession>
<dbReference type="Proteomes" id="UP001259347">
    <property type="component" value="Unassembled WGS sequence"/>
</dbReference>
<protein>
    <recommendedName>
        <fullName evidence="3">Diguanylate cyclase</fullName>
    </recommendedName>
</protein>
<evidence type="ECO:0000313" key="2">
    <source>
        <dbReference type="Proteomes" id="UP001259347"/>
    </source>
</evidence>
<gene>
    <name evidence="1" type="ORF">J2Y69_002253</name>
</gene>
<evidence type="ECO:0000313" key="1">
    <source>
        <dbReference type="EMBL" id="MDR6867649.1"/>
    </source>
</evidence>